<sequence length="109" mass="11979">MVGENTNSGIPVNSGSRRFPKTRNTDFVIRRQHDLLFIFFLRLCQGGASKRIGNLEILKEVVAAEVCPSVRVERPSVHTNKGPTLFGRPPRGPRPPLILCHGLYSSAAG</sequence>
<evidence type="ECO:0000313" key="1">
    <source>
        <dbReference type="EMBL" id="GFS60509.1"/>
    </source>
</evidence>
<dbReference type="Proteomes" id="UP000886998">
    <property type="component" value="Unassembled WGS sequence"/>
</dbReference>
<dbReference type="OrthoDB" id="10491815at2759"/>
<dbReference type="EMBL" id="BMAV01027578">
    <property type="protein sequence ID" value="GFS60509.1"/>
    <property type="molecule type" value="Genomic_DNA"/>
</dbReference>
<name>A0A8X6IUD5_9ARAC</name>
<reference evidence="1" key="1">
    <citation type="submission" date="2020-08" db="EMBL/GenBank/DDBJ databases">
        <title>Multicomponent nature underlies the extraordinary mechanical properties of spider dragline silk.</title>
        <authorList>
            <person name="Kono N."/>
            <person name="Nakamura H."/>
            <person name="Mori M."/>
            <person name="Yoshida Y."/>
            <person name="Ohtoshi R."/>
            <person name="Malay A.D."/>
            <person name="Moran D.A.P."/>
            <person name="Tomita M."/>
            <person name="Numata K."/>
            <person name="Arakawa K."/>
        </authorList>
    </citation>
    <scope>NUCLEOTIDE SEQUENCE</scope>
</reference>
<evidence type="ECO:0000313" key="2">
    <source>
        <dbReference type="Proteomes" id="UP000886998"/>
    </source>
</evidence>
<organism evidence="1 2">
    <name type="scientific">Trichonephila inaurata madagascariensis</name>
    <dbReference type="NCBI Taxonomy" id="2747483"/>
    <lineage>
        <taxon>Eukaryota</taxon>
        <taxon>Metazoa</taxon>
        <taxon>Ecdysozoa</taxon>
        <taxon>Arthropoda</taxon>
        <taxon>Chelicerata</taxon>
        <taxon>Arachnida</taxon>
        <taxon>Araneae</taxon>
        <taxon>Araneomorphae</taxon>
        <taxon>Entelegynae</taxon>
        <taxon>Araneoidea</taxon>
        <taxon>Nephilidae</taxon>
        <taxon>Trichonephila</taxon>
        <taxon>Trichonephila inaurata</taxon>
    </lineage>
</organism>
<keyword evidence="2" id="KW-1185">Reference proteome</keyword>
<protein>
    <submittedName>
        <fullName evidence="1">Uncharacterized protein</fullName>
    </submittedName>
</protein>
<dbReference type="AlphaFoldDB" id="A0A8X6IUD5"/>
<proteinExistence type="predicted"/>
<gene>
    <name evidence="1" type="ORF">TNIN_357921</name>
</gene>
<accession>A0A8X6IUD5</accession>
<comment type="caution">
    <text evidence="1">The sequence shown here is derived from an EMBL/GenBank/DDBJ whole genome shotgun (WGS) entry which is preliminary data.</text>
</comment>